<keyword evidence="7" id="KW-1185">Reference proteome</keyword>
<dbReference type="OrthoDB" id="194358at2759"/>
<dbReference type="Proteomes" id="UP000235672">
    <property type="component" value="Unassembled WGS sequence"/>
</dbReference>
<keyword evidence="1" id="KW-0677">Repeat</keyword>
<proteinExistence type="predicted"/>
<gene>
    <name evidence="6" type="ORF">NA56DRAFT_608502</name>
</gene>
<feature type="region of interest" description="Disordered" evidence="3">
    <location>
        <begin position="1"/>
        <end position="82"/>
    </location>
</feature>
<evidence type="ECO:0000256" key="1">
    <source>
        <dbReference type="ARBA" id="ARBA00022737"/>
    </source>
</evidence>
<evidence type="ECO:0000313" key="6">
    <source>
        <dbReference type="EMBL" id="PMD15672.1"/>
    </source>
</evidence>
<dbReference type="PROSITE" id="PS50082">
    <property type="entry name" value="WD_REPEATS_2"/>
    <property type="match status" value="1"/>
</dbReference>
<dbReference type="Gene3D" id="2.130.10.10">
    <property type="entry name" value="YVTN repeat-like/Quinoprotein amine dehydrogenase"/>
    <property type="match status" value="2"/>
</dbReference>
<dbReference type="PANTHER" id="PTHR10039">
    <property type="entry name" value="AMELOGENIN"/>
    <property type="match status" value="1"/>
</dbReference>
<dbReference type="Pfam" id="PF00400">
    <property type="entry name" value="WD40"/>
    <property type="match status" value="1"/>
</dbReference>
<dbReference type="InterPro" id="IPR027417">
    <property type="entry name" value="P-loop_NTPase"/>
</dbReference>
<keyword evidence="2" id="KW-0853">WD repeat</keyword>
<dbReference type="PANTHER" id="PTHR10039:SF16">
    <property type="entry name" value="GPI INOSITOL-DEACYLASE"/>
    <property type="match status" value="1"/>
</dbReference>
<protein>
    <submittedName>
        <fullName evidence="6">Uncharacterized protein</fullName>
    </submittedName>
</protein>
<dbReference type="InterPro" id="IPR036322">
    <property type="entry name" value="WD40_repeat_dom_sf"/>
</dbReference>
<dbReference type="Pfam" id="PF24883">
    <property type="entry name" value="NPHP3_N"/>
    <property type="match status" value="1"/>
</dbReference>
<organism evidence="6 7">
    <name type="scientific">Hyaloscypha hepaticicola</name>
    <dbReference type="NCBI Taxonomy" id="2082293"/>
    <lineage>
        <taxon>Eukaryota</taxon>
        <taxon>Fungi</taxon>
        <taxon>Dikarya</taxon>
        <taxon>Ascomycota</taxon>
        <taxon>Pezizomycotina</taxon>
        <taxon>Leotiomycetes</taxon>
        <taxon>Helotiales</taxon>
        <taxon>Hyaloscyphaceae</taxon>
        <taxon>Hyaloscypha</taxon>
    </lineage>
</organism>
<feature type="domain" description="Nephrocystin 3-like N-terminal" evidence="5">
    <location>
        <begin position="391"/>
        <end position="553"/>
    </location>
</feature>
<dbReference type="SUPFAM" id="SSF53474">
    <property type="entry name" value="alpha/beta-Hydrolases"/>
    <property type="match status" value="1"/>
</dbReference>
<sequence>MLKRFRSSRKPKDEVQADSLGATTLSHRNASTSSGGSSSSFWHKTSDAIPKHYPSADLRPSRLTPNSRYPGLGPSADRSSRSLGLQVVHEPGPSAPLDIIFIHGLGGDSRKTWSKNHNTELFWPGLWLPLDPDIGKARILSFGYNASFGAGAPRTVSNIADFSKQLLYEMAFGKNKNDEDLEIGRVPIIFVVHSMGGLVVKKAYILGQNDEAYQHIVCSISAILFLATPHRGTNLAETLNRVLKVSFQSPRNFISDLNKSSPALEDLNEQFRHVAPKLSIFSFYETLPTAIGPKRIMVLEKDSSILGYAKEVSRALDADHHDVCKYDSPQDPNYVSVRNALKTLVNRFPSKGRGVMNNRMLDETAAIKDLLGTSSDPEEDLIGFRRWWVPGTCSWFLHEPAIQLWLDEASESQVVWFSAPPGSGKSVLSTHIITHLRESGASCQYFFFKFGDQVKRSPSTLLRSIAYQIARDVPEFRRVLVTLCGEELGLEKAEIFLIWRKIFESILFEMHLGYPLFWIIDGVDESESPKALLELFQVLPHSKTTVRLLIISRKTEPLSLAFDRLSGSMRVDTIEKHGHDYNSFDIRLLVEKEMKYMRGTDGLKQQITQNIMLRASGNFLWVRLVLEEVLSCHTEEAIQETLEEIPSDISKLYQRMETAILNNPRKSNRVLAKALFQWTICARHSLTLLELSQALKPEFPDFIDLKRAVQDVCGQFVLVDQSGHIGMIHQTARDYLIQTSNNEIAVSTKEAHGQLFRKSISILLDPKLRYKLTQGNHALQNTEPFLFYAATSWSYHLRFMNLKCDEPLNALVKLFKSPSVLAWIHSLALINQLEVLVKAARALTTFVDTTRKLNSTRNPPLHCTSDLDLIDLWILDLVKVVGKFNRHLRLKPLAIYKLVPLFCPSGSALHQQFRESYSPHVSIAGIANDSWSDNFARVVLPNSDQAWQIICAGRHVAVLGSTGTIYIWNSTNFAAVCSFHHQEPVTAMCFNNTGDKLLTYGLRSSKLWAIPQGQLLSSTSNPAHTKAMAMVFAENDKKILVAGDDKVIRYIHTDNLDSGWQVLDPALLKEVSRIEGTVVNSPMWMAFNGDATQVGVCYRGFPLSVWSLAESRCIARCRRATKLRNDNTLPSTGWFAVDRFTWNPITGHIIGIYRDGCIFKWNPVTDDYQEVQSAADEIAASPDGKLFVTSATNGTVKIWSFVYFSVIYQLSSADLVTGLAFSPDCRRFYDLRGSSVNAWESNSLIRFSEAEESFSDTASEDQSPTSVSQISEARLLEYEAVSVLAAASKLPFYCFGNEEGVVELVDMQTERPVELMRFLNFLSVTHLSWSGDGTHVAAADLGGDIILKRVVLPSPANHKAGVEVQALPSVEVDLEGRGIRQIMFNHDSSLLLVVSEDKGQIWAVEEGKLLTSVSLDKGVARKWLKHPFRKDMFIGFGDKDVTAFTWDDFKQLSILQYQEGHHRLNSTVSFELNDDKILEFGRLSISSDGDHEPLSMVRGAILTQDGTHILLQIEDISYYRSSTRCLIFDIFVFDVNGNGAEIIKGTSIPVQIQAAIEIPLGILPGSRLAFLDQDLWMCTYELGPMYDEKALQRHYFIPRDWVSAEDLEQCCLMEDGTFLCPRNDKVAAIKCSFGAGGFESV</sequence>
<evidence type="ECO:0000256" key="3">
    <source>
        <dbReference type="SAM" id="MobiDB-lite"/>
    </source>
</evidence>
<feature type="repeat" description="WD" evidence="2">
    <location>
        <begin position="1168"/>
        <end position="1200"/>
    </location>
</feature>
<dbReference type="SUPFAM" id="SSF50978">
    <property type="entry name" value="WD40 repeat-like"/>
    <property type="match status" value="2"/>
</dbReference>
<feature type="domain" description="GPI inositol-deacylase winged helix" evidence="4">
    <location>
        <begin position="668"/>
        <end position="741"/>
    </location>
</feature>
<dbReference type="EMBL" id="KZ613511">
    <property type="protein sequence ID" value="PMD15672.1"/>
    <property type="molecule type" value="Genomic_DNA"/>
</dbReference>
<dbReference type="Pfam" id="PF22939">
    <property type="entry name" value="WHD_GPIID"/>
    <property type="match status" value="1"/>
</dbReference>
<evidence type="ECO:0000259" key="5">
    <source>
        <dbReference type="Pfam" id="PF24883"/>
    </source>
</evidence>
<dbReference type="Gene3D" id="3.40.50.300">
    <property type="entry name" value="P-loop containing nucleotide triphosphate hydrolases"/>
    <property type="match status" value="1"/>
</dbReference>
<dbReference type="Gene3D" id="3.40.50.1820">
    <property type="entry name" value="alpha/beta hydrolase"/>
    <property type="match status" value="1"/>
</dbReference>
<evidence type="ECO:0000313" key="7">
    <source>
        <dbReference type="Proteomes" id="UP000235672"/>
    </source>
</evidence>
<dbReference type="SUPFAM" id="SSF52540">
    <property type="entry name" value="P-loop containing nucleoside triphosphate hydrolases"/>
    <property type="match status" value="1"/>
</dbReference>
<dbReference type="SMART" id="SM00320">
    <property type="entry name" value="WD40"/>
    <property type="match status" value="6"/>
</dbReference>
<evidence type="ECO:0000259" key="4">
    <source>
        <dbReference type="Pfam" id="PF22939"/>
    </source>
</evidence>
<dbReference type="InterPro" id="IPR001680">
    <property type="entry name" value="WD40_rpt"/>
</dbReference>
<feature type="compositionally biased region" description="Polar residues" evidence="3">
    <location>
        <begin position="21"/>
        <end position="30"/>
    </location>
</feature>
<dbReference type="InterPro" id="IPR015943">
    <property type="entry name" value="WD40/YVTN_repeat-like_dom_sf"/>
</dbReference>
<dbReference type="InterPro" id="IPR054471">
    <property type="entry name" value="GPIID_WHD"/>
</dbReference>
<dbReference type="InterPro" id="IPR056884">
    <property type="entry name" value="NPHP3-like_N"/>
</dbReference>
<evidence type="ECO:0000256" key="2">
    <source>
        <dbReference type="PROSITE-ProRule" id="PRU00221"/>
    </source>
</evidence>
<accession>A0A2J6PNQ9</accession>
<feature type="compositionally biased region" description="Low complexity" evidence="3">
    <location>
        <begin position="31"/>
        <end position="40"/>
    </location>
</feature>
<dbReference type="InterPro" id="IPR029058">
    <property type="entry name" value="AB_hydrolase_fold"/>
</dbReference>
<name>A0A2J6PNQ9_9HELO</name>
<reference evidence="6 7" key="1">
    <citation type="submission" date="2016-05" db="EMBL/GenBank/DDBJ databases">
        <title>A degradative enzymes factory behind the ericoid mycorrhizal symbiosis.</title>
        <authorList>
            <consortium name="DOE Joint Genome Institute"/>
            <person name="Martino E."/>
            <person name="Morin E."/>
            <person name="Grelet G."/>
            <person name="Kuo A."/>
            <person name="Kohler A."/>
            <person name="Daghino S."/>
            <person name="Barry K."/>
            <person name="Choi C."/>
            <person name="Cichocki N."/>
            <person name="Clum A."/>
            <person name="Copeland A."/>
            <person name="Hainaut M."/>
            <person name="Haridas S."/>
            <person name="Labutti K."/>
            <person name="Lindquist E."/>
            <person name="Lipzen A."/>
            <person name="Khouja H.-R."/>
            <person name="Murat C."/>
            <person name="Ohm R."/>
            <person name="Olson A."/>
            <person name="Spatafora J."/>
            <person name="Veneault-Fourrey C."/>
            <person name="Henrissat B."/>
            <person name="Grigoriev I."/>
            <person name="Martin F."/>
            <person name="Perotto S."/>
        </authorList>
    </citation>
    <scope>NUCLEOTIDE SEQUENCE [LARGE SCALE GENOMIC DNA]</scope>
    <source>
        <strain evidence="6 7">UAMH 7357</strain>
    </source>
</reference>